<keyword evidence="4" id="KW-1185">Reference proteome</keyword>
<evidence type="ECO:0000313" key="4">
    <source>
        <dbReference type="Proteomes" id="UP001152607"/>
    </source>
</evidence>
<feature type="region of interest" description="Disordered" evidence="1">
    <location>
        <begin position="85"/>
        <end position="111"/>
    </location>
</feature>
<name>A0A9W4XKB4_9PLEO</name>
<dbReference type="Proteomes" id="UP001152607">
    <property type="component" value="Unassembled WGS sequence"/>
</dbReference>
<feature type="compositionally biased region" description="Low complexity" evidence="1">
    <location>
        <begin position="183"/>
        <end position="233"/>
    </location>
</feature>
<reference evidence="3" key="1">
    <citation type="submission" date="2023-01" db="EMBL/GenBank/DDBJ databases">
        <authorList>
            <person name="Van Ghelder C."/>
            <person name="Rancurel C."/>
        </authorList>
    </citation>
    <scope>NUCLEOTIDE SEQUENCE</scope>
    <source>
        <strain evidence="3">CNCM I-4278</strain>
    </source>
</reference>
<keyword evidence="2" id="KW-0812">Transmembrane</keyword>
<organism evidence="3 4">
    <name type="scientific">Periconia digitata</name>
    <dbReference type="NCBI Taxonomy" id="1303443"/>
    <lineage>
        <taxon>Eukaryota</taxon>
        <taxon>Fungi</taxon>
        <taxon>Dikarya</taxon>
        <taxon>Ascomycota</taxon>
        <taxon>Pezizomycotina</taxon>
        <taxon>Dothideomycetes</taxon>
        <taxon>Pleosporomycetidae</taxon>
        <taxon>Pleosporales</taxon>
        <taxon>Massarineae</taxon>
        <taxon>Periconiaceae</taxon>
        <taxon>Periconia</taxon>
    </lineage>
</organism>
<evidence type="ECO:0000313" key="3">
    <source>
        <dbReference type="EMBL" id="CAI6331674.1"/>
    </source>
</evidence>
<evidence type="ECO:0000256" key="1">
    <source>
        <dbReference type="SAM" id="MobiDB-lite"/>
    </source>
</evidence>
<proteinExistence type="predicted"/>
<gene>
    <name evidence="3" type="ORF">PDIGIT_LOCUS4700</name>
</gene>
<comment type="caution">
    <text evidence="3">The sequence shown here is derived from an EMBL/GenBank/DDBJ whole genome shotgun (WGS) entry which is preliminary data.</text>
</comment>
<dbReference type="AlphaFoldDB" id="A0A9W4XKB4"/>
<feature type="region of interest" description="Disordered" evidence="1">
    <location>
        <begin position="183"/>
        <end position="242"/>
    </location>
</feature>
<dbReference type="EMBL" id="CAOQHR010000003">
    <property type="protein sequence ID" value="CAI6331674.1"/>
    <property type="molecule type" value="Genomic_DNA"/>
</dbReference>
<accession>A0A9W4XKB4</accession>
<keyword evidence="2" id="KW-1133">Transmembrane helix</keyword>
<keyword evidence="2" id="KW-0472">Membrane</keyword>
<sequence length="286" mass="31230">MYTTTHPLFWSQTSPPPSFLIPSSINMINVPLKNHNHFFIFIAELRKKKKEEELNKMSISKTRSPSLDSTASDLTLHELSNIDPYPLPADHSDPNHPHYPAYIQSQSGPPKKSRTRTIILYAVAGIILTALALVAAFFLGKKLASHAQQVQMESRNNSTKVTHWHTATTFSTNWSTTVVEVTRTRTVTPKPTPTLTSTPTPTPSTTSSATPKPSEAPSSTQRPASSSTKTSSAPPKPTQGNGGKCLPLGVFMNKIDCLKQCSARADGKGVGWKCDVRQGLWTCFGC</sequence>
<evidence type="ECO:0000256" key="2">
    <source>
        <dbReference type="SAM" id="Phobius"/>
    </source>
</evidence>
<protein>
    <submittedName>
        <fullName evidence="3">Uncharacterized protein</fullName>
    </submittedName>
</protein>
<feature type="transmembrane region" description="Helical" evidence="2">
    <location>
        <begin position="118"/>
        <end position="139"/>
    </location>
</feature>